<dbReference type="CDD" id="cd00446">
    <property type="entry name" value="GrpE"/>
    <property type="match status" value="1"/>
</dbReference>
<evidence type="ECO:0000313" key="8">
    <source>
        <dbReference type="Proteomes" id="UP000316167"/>
    </source>
</evidence>
<comment type="subunit">
    <text evidence="3">Homodimer.</text>
</comment>
<name>A0A562SEN3_9BACT</name>
<dbReference type="PANTHER" id="PTHR21237">
    <property type="entry name" value="GRPE PROTEIN"/>
    <property type="match status" value="1"/>
</dbReference>
<evidence type="ECO:0000256" key="4">
    <source>
        <dbReference type="RuleBase" id="RU000639"/>
    </source>
</evidence>
<dbReference type="InterPro" id="IPR013805">
    <property type="entry name" value="GrpE_CC"/>
</dbReference>
<keyword evidence="3 4" id="KW-0346">Stress response</keyword>
<keyword evidence="2 3" id="KW-0143">Chaperone</keyword>
<reference evidence="7 8" key="1">
    <citation type="journal article" date="2015" name="Stand. Genomic Sci.">
        <title>Genomic Encyclopedia of Bacterial and Archaeal Type Strains, Phase III: the genomes of soil and plant-associated and newly described type strains.</title>
        <authorList>
            <person name="Whitman W.B."/>
            <person name="Woyke T."/>
            <person name="Klenk H.P."/>
            <person name="Zhou Y."/>
            <person name="Lilburn T.G."/>
            <person name="Beck B.J."/>
            <person name="De Vos P."/>
            <person name="Vandamme P."/>
            <person name="Eisen J.A."/>
            <person name="Garrity G."/>
            <person name="Hugenholtz P."/>
            <person name="Kyrpides N.C."/>
        </authorList>
    </citation>
    <scope>NUCLEOTIDE SEQUENCE [LARGE SCALE GENOMIC DNA]</scope>
    <source>
        <strain evidence="7 8">CGMCC 1.7271</strain>
    </source>
</reference>
<keyword evidence="8" id="KW-1185">Reference proteome</keyword>
<comment type="subcellular location">
    <subcellularLocation>
        <location evidence="3">Cytoplasm</location>
    </subcellularLocation>
</comment>
<dbReference type="AlphaFoldDB" id="A0A562SEN3"/>
<evidence type="ECO:0000256" key="5">
    <source>
        <dbReference type="RuleBase" id="RU004478"/>
    </source>
</evidence>
<sequence>MTEQNAAEANNTAFSADINTDENIAGVNHLNEQVAEESELEKLKEALEEEKKKYLYLMAEFDNFRRRTAKERVEQMQTAGKEVIVSLLEVLDDADRAEIELSKAGPVDEGVKLVFHKLRSSLQNRGLKVMETKWLDFDADKHEAITEIPAPTEELKGKVIDEIEKGYLLNDKIIRFAKVVVGK</sequence>
<evidence type="ECO:0000256" key="2">
    <source>
        <dbReference type="ARBA" id="ARBA00023186"/>
    </source>
</evidence>
<evidence type="ECO:0000256" key="6">
    <source>
        <dbReference type="SAM" id="Coils"/>
    </source>
</evidence>
<accession>A0A562SEN3</accession>
<keyword evidence="3" id="KW-0963">Cytoplasm</keyword>
<dbReference type="GO" id="GO:0000774">
    <property type="term" value="F:adenyl-nucleotide exchange factor activity"/>
    <property type="evidence" value="ECO:0007669"/>
    <property type="project" value="InterPro"/>
</dbReference>
<evidence type="ECO:0000256" key="3">
    <source>
        <dbReference type="HAMAP-Rule" id="MF_01151"/>
    </source>
</evidence>
<dbReference type="EMBL" id="VLLE01000006">
    <property type="protein sequence ID" value="TWI79170.1"/>
    <property type="molecule type" value="Genomic_DNA"/>
</dbReference>
<dbReference type="SUPFAM" id="SSF58014">
    <property type="entry name" value="Coiled-coil domain of nucleotide exchange factor GrpE"/>
    <property type="match status" value="1"/>
</dbReference>
<dbReference type="InterPro" id="IPR009012">
    <property type="entry name" value="GrpE_head"/>
</dbReference>
<dbReference type="Pfam" id="PF01025">
    <property type="entry name" value="GrpE"/>
    <property type="match status" value="1"/>
</dbReference>
<gene>
    <name evidence="3" type="primary">grpE</name>
    <name evidence="7" type="ORF">IQ13_3572</name>
</gene>
<proteinExistence type="inferred from homology"/>
<dbReference type="GO" id="GO:0051087">
    <property type="term" value="F:protein-folding chaperone binding"/>
    <property type="evidence" value="ECO:0007669"/>
    <property type="project" value="InterPro"/>
</dbReference>
<dbReference type="InterPro" id="IPR000740">
    <property type="entry name" value="GrpE"/>
</dbReference>
<comment type="caution">
    <text evidence="7">The sequence shown here is derived from an EMBL/GenBank/DDBJ whole genome shotgun (WGS) entry which is preliminary data.</text>
</comment>
<protein>
    <recommendedName>
        <fullName evidence="3 4">Protein GrpE</fullName>
    </recommendedName>
    <alternativeName>
        <fullName evidence="3">HSP-70 cofactor</fullName>
    </alternativeName>
</protein>
<dbReference type="SUPFAM" id="SSF51064">
    <property type="entry name" value="Head domain of nucleotide exchange factor GrpE"/>
    <property type="match status" value="1"/>
</dbReference>
<comment type="similarity">
    <text evidence="1 3 5">Belongs to the GrpE family.</text>
</comment>
<dbReference type="Proteomes" id="UP000316167">
    <property type="component" value="Unassembled WGS sequence"/>
</dbReference>
<dbReference type="GO" id="GO:0051082">
    <property type="term" value="F:unfolded protein binding"/>
    <property type="evidence" value="ECO:0007669"/>
    <property type="project" value="TreeGrafter"/>
</dbReference>
<feature type="coiled-coil region" evidence="6">
    <location>
        <begin position="30"/>
        <end position="60"/>
    </location>
</feature>
<keyword evidence="6" id="KW-0175">Coiled coil</keyword>
<organism evidence="7 8">
    <name type="scientific">Lacibacter cauensis</name>
    <dbReference type="NCBI Taxonomy" id="510947"/>
    <lineage>
        <taxon>Bacteria</taxon>
        <taxon>Pseudomonadati</taxon>
        <taxon>Bacteroidota</taxon>
        <taxon>Chitinophagia</taxon>
        <taxon>Chitinophagales</taxon>
        <taxon>Chitinophagaceae</taxon>
        <taxon>Lacibacter</taxon>
    </lineage>
</organism>
<dbReference type="GO" id="GO:0006457">
    <property type="term" value="P:protein folding"/>
    <property type="evidence" value="ECO:0007669"/>
    <property type="project" value="InterPro"/>
</dbReference>
<comment type="function">
    <text evidence="3 4">Participates actively in the response to hyperosmotic and heat shock by preventing the aggregation of stress-denatured proteins, in association with DnaK and GrpE. It is the nucleotide exchange factor for DnaK and may function as a thermosensor. Unfolded proteins bind initially to DnaJ; upon interaction with the DnaJ-bound protein, DnaK hydrolyzes its bound ATP, resulting in the formation of a stable complex. GrpE releases ADP from DnaK; ATP binding to DnaK triggers the release of the substrate protein, thus completing the reaction cycle. Several rounds of ATP-dependent interactions between DnaJ, DnaK and GrpE are required for fully efficient folding.</text>
</comment>
<dbReference type="RefSeq" id="WP_199758307.1">
    <property type="nucleotide sequence ID" value="NZ_VLLE01000006.1"/>
</dbReference>
<dbReference type="Gene3D" id="2.30.22.10">
    <property type="entry name" value="Head domain of nucleotide exchange factor GrpE"/>
    <property type="match status" value="1"/>
</dbReference>
<evidence type="ECO:0000313" key="7">
    <source>
        <dbReference type="EMBL" id="TWI79170.1"/>
    </source>
</evidence>
<dbReference type="PANTHER" id="PTHR21237:SF23">
    <property type="entry name" value="GRPE PROTEIN HOMOLOG, MITOCHONDRIAL"/>
    <property type="match status" value="1"/>
</dbReference>
<dbReference type="PROSITE" id="PS01071">
    <property type="entry name" value="GRPE"/>
    <property type="match status" value="1"/>
</dbReference>
<dbReference type="Gene3D" id="3.90.20.20">
    <property type="match status" value="1"/>
</dbReference>
<dbReference type="GO" id="GO:0042803">
    <property type="term" value="F:protein homodimerization activity"/>
    <property type="evidence" value="ECO:0007669"/>
    <property type="project" value="InterPro"/>
</dbReference>
<dbReference type="GO" id="GO:0005737">
    <property type="term" value="C:cytoplasm"/>
    <property type="evidence" value="ECO:0007669"/>
    <property type="project" value="UniProtKB-SubCell"/>
</dbReference>
<dbReference type="PRINTS" id="PR00773">
    <property type="entry name" value="GRPEPROTEIN"/>
</dbReference>
<dbReference type="HAMAP" id="MF_01151">
    <property type="entry name" value="GrpE"/>
    <property type="match status" value="1"/>
</dbReference>
<evidence type="ECO:0000256" key="1">
    <source>
        <dbReference type="ARBA" id="ARBA00009054"/>
    </source>
</evidence>